<feature type="domain" description="PAC" evidence="9">
    <location>
        <begin position="218"/>
        <end position="270"/>
    </location>
</feature>
<dbReference type="InterPro" id="IPR004358">
    <property type="entry name" value="Sig_transdc_His_kin-like_C"/>
</dbReference>
<reference evidence="10 11" key="1">
    <citation type="submission" date="2021-05" db="EMBL/GenBank/DDBJ databases">
        <title>A Polyphasic approach of four new species of the genus Ohtaekwangia: Ohtaekwangia histidinii sp. nov., Ohtaekwangia cretensis sp. nov., Ohtaekwangia indiensis sp. nov., Ohtaekwangia reichenbachii sp. nov. from diverse environment.</title>
        <authorList>
            <person name="Octaviana S."/>
        </authorList>
    </citation>
    <scope>NUCLEOTIDE SEQUENCE [LARGE SCALE GENOMIC DNA]</scope>
    <source>
        <strain evidence="10 11">PWU20</strain>
    </source>
</reference>
<feature type="domain" description="PAS" evidence="8">
    <location>
        <begin position="398"/>
        <end position="468"/>
    </location>
</feature>
<dbReference type="PANTHER" id="PTHR43304:SF1">
    <property type="entry name" value="PAC DOMAIN-CONTAINING PROTEIN"/>
    <property type="match status" value="1"/>
</dbReference>
<dbReference type="InterPro" id="IPR000700">
    <property type="entry name" value="PAS-assoc_C"/>
</dbReference>
<keyword evidence="3" id="KW-0597">Phosphoprotein</keyword>
<dbReference type="InterPro" id="IPR013656">
    <property type="entry name" value="PAS_4"/>
</dbReference>
<feature type="domain" description="PAC" evidence="9">
    <location>
        <begin position="988"/>
        <end position="1041"/>
    </location>
</feature>
<dbReference type="InterPro" id="IPR052162">
    <property type="entry name" value="Sensor_kinase/Photoreceptor"/>
</dbReference>
<dbReference type="RefSeq" id="WP_254154470.1">
    <property type="nucleotide sequence ID" value="NZ_JAHESD010000032.1"/>
</dbReference>
<dbReference type="Gene3D" id="3.30.450.20">
    <property type="entry name" value="PAS domain"/>
    <property type="match status" value="8"/>
</dbReference>
<dbReference type="CDD" id="cd00130">
    <property type="entry name" value="PAS"/>
    <property type="match status" value="5"/>
</dbReference>
<name>A0ABS5VUS7_9BACT</name>
<dbReference type="Pfam" id="PF08447">
    <property type="entry name" value="PAS_3"/>
    <property type="match status" value="5"/>
</dbReference>
<dbReference type="InterPro" id="IPR013655">
    <property type="entry name" value="PAS_fold_3"/>
</dbReference>
<dbReference type="Pfam" id="PF02518">
    <property type="entry name" value="HATPase_c"/>
    <property type="match status" value="1"/>
</dbReference>
<feature type="domain" description="Histidine kinase" evidence="7">
    <location>
        <begin position="1091"/>
        <end position="1317"/>
    </location>
</feature>
<dbReference type="Pfam" id="PF08448">
    <property type="entry name" value="PAS_4"/>
    <property type="match status" value="3"/>
</dbReference>
<evidence type="ECO:0000313" key="10">
    <source>
        <dbReference type="EMBL" id="MBT1704509.1"/>
    </source>
</evidence>
<evidence type="ECO:0000259" key="7">
    <source>
        <dbReference type="PROSITE" id="PS50109"/>
    </source>
</evidence>
<evidence type="ECO:0000256" key="6">
    <source>
        <dbReference type="SAM" id="Coils"/>
    </source>
</evidence>
<feature type="domain" description="PAC" evidence="9">
    <location>
        <begin position="471"/>
        <end position="523"/>
    </location>
</feature>
<dbReference type="SMART" id="SM00388">
    <property type="entry name" value="HisKA"/>
    <property type="match status" value="1"/>
</dbReference>
<dbReference type="InterPro" id="IPR035965">
    <property type="entry name" value="PAS-like_dom_sf"/>
</dbReference>
<keyword evidence="5" id="KW-0418">Kinase</keyword>
<dbReference type="Proteomes" id="UP000772618">
    <property type="component" value="Unassembled WGS sequence"/>
</dbReference>
<gene>
    <name evidence="10" type="ORF">KK060_14540</name>
</gene>
<proteinExistence type="predicted"/>
<feature type="domain" description="PAS" evidence="8">
    <location>
        <begin position="271"/>
        <end position="341"/>
    </location>
</feature>
<evidence type="ECO:0000259" key="9">
    <source>
        <dbReference type="PROSITE" id="PS50113"/>
    </source>
</evidence>
<keyword evidence="11" id="KW-1185">Reference proteome</keyword>
<dbReference type="SUPFAM" id="SSF55785">
    <property type="entry name" value="PYP-like sensor domain (PAS domain)"/>
    <property type="match status" value="8"/>
</dbReference>
<dbReference type="PROSITE" id="PS50113">
    <property type="entry name" value="PAC"/>
    <property type="match status" value="4"/>
</dbReference>
<dbReference type="CDD" id="cd00082">
    <property type="entry name" value="HisKA"/>
    <property type="match status" value="1"/>
</dbReference>
<dbReference type="EMBL" id="JAHESD010000032">
    <property type="protein sequence ID" value="MBT1704509.1"/>
    <property type="molecule type" value="Genomic_DNA"/>
</dbReference>
<keyword evidence="4" id="KW-0808">Transferase</keyword>
<dbReference type="SMART" id="SM00086">
    <property type="entry name" value="PAC"/>
    <property type="match status" value="7"/>
</dbReference>
<dbReference type="EC" id="2.7.13.3" evidence="2"/>
<dbReference type="PROSITE" id="PS50112">
    <property type="entry name" value="PAS"/>
    <property type="match status" value="3"/>
</dbReference>
<dbReference type="Gene3D" id="1.10.287.130">
    <property type="match status" value="1"/>
</dbReference>
<feature type="coiled-coil region" evidence="6">
    <location>
        <begin position="1043"/>
        <end position="1088"/>
    </location>
</feature>
<evidence type="ECO:0000256" key="5">
    <source>
        <dbReference type="ARBA" id="ARBA00022777"/>
    </source>
</evidence>
<protein>
    <recommendedName>
        <fullName evidence="2">histidine kinase</fullName>
        <ecNumber evidence="2">2.7.13.3</ecNumber>
    </recommendedName>
</protein>
<dbReference type="InterPro" id="IPR003661">
    <property type="entry name" value="HisK_dim/P_dom"/>
</dbReference>
<dbReference type="SUPFAM" id="SSF47384">
    <property type="entry name" value="Homodimeric domain of signal transducing histidine kinase"/>
    <property type="match status" value="1"/>
</dbReference>
<dbReference type="InterPro" id="IPR005467">
    <property type="entry name" value="His_kinase_dom"/>
</dbReference>
<dbReference type="InterPro" id="IPR036890">
    <property type="entry name" value="HATPase_C_sf"/>
</dbReference>
<dbReference type="Gene3D" id="2.10.70.100">
    <property type="match status" value="2"/>
</dbReference>
<dbReference type="PANTHER" id="PTHR43304">
    <property type="entry name" value="PHYTOCHROME-LIKE PROTEIN CPH1"/>
    <property type="match status" value="1"/>
</dbReference>
<dbReference type="SMART" id="SM00387">
    <property type="entry name" value="HATPase_c"/>
    <property type="match status" value="1"/>
</dbReference>
<dbReference type="PROSITE" id="PS50109">
    <property type="entry name" value="HIS_KIN"/>
    <property type="match status" value="1"/>
</dbReference>
<dbReference type="PRINTS" id="PR00344">
    <property type="entry name" value="BCTRLSENSOR"/>
</dbReference>
<dbReference type="InterPro" id="IPR000014">
    <property type="entry name" value="PAS"/>
</dbReference>
<evidence type="ECO:0000256" key="1">
    <source>
        <dbReference type="ARBA" id="ARBA00000085"/>
    </source>
</evidence>
<evidence type="ECO:0000256" key="4">
    <source>
        <dbReference type="ARBA" id="ARBA00022679"/>
    </source>
</evidence>
<dbReference type="InterPro" id="IPR001610">
    <property type="entry name" value="PAC"/>
</dbReference>
<feature type="domain" description="PAC" evidence="9">
    <location>
        <begin position="345"/>
        <end position="397"/>
    </location>
</feature>
<dbReference type="Gene3D" id="3.30.565.10">
    <property type="entry name" value="Histidine kinase-like ATPase, C-terminal domain"/>
    <property type="match status" value="1"/>
</dbReference>
<dbReference type="SMART" id="SM00091">
    <property type="entry name" value="PAS"/>
    <property type="match status" value="8"/>
</dbReference>
<comment type="caution">
    <text evidence="10">The sequence shown here is derived from an EMBL/GenBank/DDBJ whole genome shotgun (WGS) entry which is preliminary data.</text>
</comment>
<dbReference type="InterPro" id="IPR003594">
    <property type="entry name" value="HATPase_dom"/>
</dbReference>
<dbReference type="Pfam" id="PF00512">
    <property type="entry name" value="HisKA"/>
    <property type="match status" value="1"/>
</dbReference>
<evidence type="ECO:0000256" key="3">
    <source>
        <dbReference type="ARBA" id="ARBA00022553"/>
    </source>
</evidence>
<dbReference type="NCBIfam" id="TIGR00229">
    <property type="entry name" value="sensory_box"/>
    <property type="match status" value="5"/>
</dbReference>
<evidence type="ECO:0000256" key="2">
    <source>
        <dbReference type="ARBA" id="ARBA00012438"/>
    </source>
</evidence>
<dbReference type="SUPFAM" id="SSF55874">
    <property type="entry name" value="ATPase domain of HSP90 chaperone/DNA topoisomerase II/histidine kinase"/>
    <property type="match status" value="1"/>
</dbReference>
<dbReference type="InterPro" id="IPR036097">
    <property type="entry name" value="HisK_dim/P_sf"/>
</dbReference>
<sequence>MHGISPSYSTSPEERIERLNYALNAAEIGTWNFYPIENLVEWDERCRELYGFPPEKQISYEQVIEYIHADDREKVRIAVVKALEVSSGGLYDVQFRTTGAKDKRLRWLHCKGKAYFNNEGVPYRLSGIAQDITSTVIEKERSALSEKIAQVALENTNSGYFLTYLGTDIIELSPASARIFTGTPRSDLKRTDLVNRIHPDDIPIRAKAYEEAEKTGRLHYEARAIWDDGSVHWFRALGAYLNDASGKPYLLTGTLFDITIEHQRRKALEDVEDLLAIAFNSAFIGMAFCDQEGSFLKVNAAYAQLLGYSEQELSGLNFNDITHPDDRSRSNEVFQELVSGKRQSLNLIKRYVQKDGAIRWVQINVTPIKSEAYTELRLLAIVNDISAEMQNERALAESQAMFKNVANSAPTGLWLSDESGSLSYVNETLIEWSGVPYDSLLNKGWLDVIIEEDRENSYKVFSDAVTRREHYDVMFRMRKVNGEVIWCRAAGDPYYNSDGSYAGHAGYCMDINELITVTNKIKAGEAQFRNMIEQAPMAISLLTGRDMIIEVGNDKIFEIWGKEPSITGKKLVDALPEIKEQGFIELLEQVYDNGKPIFGNGTLAKLMRKGKLEEAYFDFTYTPMRDGEKVTGVMVMATEVTQQVNARKALEISEARFRSLIEEAPFATALYVGRDLIIETANDEMIKVWGKDSSVIGMRLEDALPELEGQPFLQILDNVYTTGEAYHATGEKVDLVVNGKLDTFYFNFTYKPLRDKQGHVYAILNMAVNVTEQVISRQKLEESELFSRSIIENSPVAKLVLVGEEMVITTVNKNMLQMLGREASVIGKNFFDVLPELATTPLAEHLSNVYKTGETYVHPEEKLELIKYGVPYTGYYNYIYKALYNTSKKIYGIIITATEVTDQVLARERIVEAEAILRGALELAELATWSIDIQKSTMMLSERFQQWMGYNNTTVTIEEGLSPVPDDYRQQVSDAINEAVKPGSKGIYQIEHPIVNKLNGQVRIITVQGQVFYDESGKPLVLRGTAQDITKQRRLQHELERLVQLRTEELAASNEELQSTNEELATTNEELAEANENLIHSNQELEQYAYVASHDLQEPLRKIRTFSDLLVKQELPDRSRKWIDKINQSAERMSLLIQSLLEFSRLLKSDKLMNTVDLNTVLLNVINDFELVIEEKHAVVNVKELPVIYGIELQMNQLFQNLLSNALKFSDKEVSPVITVACASITYEEARKHLGRAASYSSYYHITFADNGIGFEEKYAEHVFEIFKRLHSRDVYPGSGIGLALCKRIVTNHNGNIFVESVVGKGTTFHIILPDNLEQY</sequence>
<comment type="catalytic activity">
    <reaction evidence="1">
        <text>ATP + protein L-histidine = ADP + protein N-phospho-L-histidine.</text>
        <dbReference type="EC" id="2.7.13.3"/>
    </reaction>
</comment>
<organism evidence="10 11">
    <name type="scientific">Chryseosolibacter indicus</name>
    <dbReference type="NCBI Taxonomy" id="2782351"/>
    <lineage>
        <taxon>Bacteria</taxon>
        <taxon>Pseudomonadati</taxon>
        <taxon>Bacteroidota</taxon>
        <taxon>Cytophagia</taxon>
        <taxon>Cytophagales</taxon>
        <taxon>Chryseotaleaceae</taxon>
        <taxon>Chryseosolibacter</taxon>
    </lineage>
</organism>
<accession>A0ABS5VUS7</accession>
<evidence type="ECO:0000313" key="11">
    <source>
        <dbReference type="Proteomes" id="UP000772618"/>
    </source>
</evidence>
<feature type="domain" description="PAS" evidence="8">
    <location>
        <begin position="39"/>
        <end position="86"/>
    </location>
</feature>
<evidence type="ECO:0000259" key="8">
    <source>
        <dbReference type="PROSITE" id="PS50112"/>
    </source>
</evidence>
<keyword evidence="6" id="KW-0175">Coiled coil</keyword>